<feature type="domain" description="DHHA1" evidence="7">
    <location>
        <begin position="339"/>
        <end position="428"/>
    </location>
</feature>
<evidence type="ECO:0000313" key="9">
    <source>
        <dbReference type="EMBL" id="OGG41412.1"/>
    </source>
</evidence>
<dbReference type="InterPro" id="IPR051673">
    <property type="entry name" value="SSDNA_exonuclease_RecJ"/>
</dbReference>
<dbReference type="InterPro" id="IPR003156">
    <property type="entry name" value="DHHA1_dom"/>
</dbReference>
<comment type="caution">
    <text evidence="9">The sequence shown here is derived from an EMBL/GenBank/DDBJ whole genome shotgun (WGS) entry which is preliminary data.</text>
</comment>
<dbReference type="EMBL" id="MFKO01000008">
    <property type="protein sequence ID" value="OGG41412.1"/>
    <property type="molecule type" value="Genomic_DNA"/>
</dbReference>
<name>A0A1F6BXB0_9BACT</name>
<evidence type="ECO:0000256" key="1">
    <source>
        <dbReference type="ARBA" id="ARBA00005915"/>
    </source>
</evidence>
<evidence type="ECO:0000259" key="8">
    <source>
        <dbReference type="Pfam" id="PF17768"/>
    </source>
</evidence>
<evidence type="ECO:0000256" key="3">
    <source>
        <dbReference type="ARBA" id="ARBA00022722"/>
    </source>
</evidence>
<dbReference type="Pfam" id="PF17768">
    <property type="entry name" value="RecJ_OB"/>
    <property type="match status" value="1"/>
</dbReference>
<dbReference type="GO" id="GO:0008409">
    <property type="term" value="F:5'-3' exonuclease activity"/>
    <property type="evidence" value="ECO:0007669"/>
    <property type="project" value="InterPro"/>
</dbReference>
<proteinExistence type="inferred from homology"/>
<dbReference type="Proteomes" id="UP000176322">
    <property type="component" value="Unassembled WGS sequence"/>
</dbReference>
<dbReference type="NCBIfam" id="TIGR00644">
    <property type="entry name" value="recJ"/>
    <property type="match status" value="1"/>
</dbReference>
<dbReference type="Gene3D" id="3.90.1640.30">
    <property type="match status" value="1"/>
</dbReference>
<dbReference type="GO" id="GO:0006310">
    <property type="term" value="P:DNA recombination"/>
    <property type="evidence" value="ECO:0007669"/>
    <property type="project" value="InterPro"/>
</dbReference>
<dbReference type="SUPFAM" id="SSF64182">
    <property type="entry name" value="DHH phosphoesterases"/>
    <property type="match status" value="1"/>
</dbReference>
<keyword evidence="3" id="KW-0540">Nuclease</keyword>
<accession>A0A1F6BXB0</accession>
<dbReference type="InterPro" id="IPR001667">
    <property type="entry name" value="DDH_dom"/>
</dbReference>
<dbReference type="InterPro" id="IPR004610">
    <property type="entry name" value="RecJ"/>
</dbReference>
<reference evidence="9 10" key="1">
    <citation type="journal article" date="2016" name="Nat. Commun.">
        <title>Thousands of microbial genomes shed light on interconnected biogeochemical processes in an aquifer system.</title>
        <authorList>
            <person name="Anantharaman K."/>
            <person name="Brown C.T."/>
            <person name="Hug L.A."/>
            <person name="Sharon I."/>
            <person name="Castelle C.J."/>
            <person name="Probst A.J."/>
            <person name="Thomas B.C."/>
            <person name="Singh A."/>
            <person name="Wilkins M.J."/>
            <person name="Karaoz U."/>
            <person name="Brodie E.L."/>
            <person name="Williams K.H."/>
            <person name="Hubbard S.S."/>
            <person name="Banfield J.F."/>
        </authorList>
    </citation>
    <scope>NUCLEOTIDE SEQUENCE [LARGE SCALE GENOMIC DNA]</scope>
</reference>
<dbReference type="InterPro" id="IPR038763">
    <property type="entry name" value="DHH_sf"/>
</dbReference>
<dbReference type="GO" id="GO:0006281">
    <property type="term" value="P:DNA repair"/>
    <property type="evidence" value="ECO:0007669"/>
    <property type="project" value="InterPro"/>
</dbReference>
<dbReference type="PANTHER" id="PTHR30255">
    <property type="entry name" value="SINGLE-STRANDED-DNA-SPECIFIC EXONUCLEASE RECJ"/>
    <property type="match status" value="1"/>
</dbReference>
<dbReference type="Pfam" id="PF02272">
    <property type="entry name" value="DHHA1"/>
    <property type="match status" value="1"/>
</dbReference>
<sequence>MATYRLAERVSEDLLTQLLHNRGLTEEKAIGDFLYPDYNKHRHDPFLLHDMDKAVERVLQAVKDGEKIAVYADYDCDGIPGAVVLNDFFRAIGFDNFIIRIPHRHFDGFGLSESAVEEMHRDGVQLIITIDCGTSDRAASLRAAALKIDLIITDHHEPPSVLPEAVAIVNPRIGDSYPFPHLCGAAVAFKLAEALIERGNFSLKPGQEKWWLDMVGIATVGDMVPLLGENRVLASFGLQVLRKSRRPGLHQLLRKVRTDQRRLTEDDIGFTIGPRINAASRMDTPEDAFLMLSLQDEGEAGARVNHLEKLNNERKGVVASMTKELKRRLSEMVEIPDVLVMGNPEWRPALVGLCANGLSSEYRRPVFLWGRDGQGVIKGSCRSGGGVSVVRLMDKISEHFLEHGGHHASGGFSVKEESVFTLSKSLNQAHQDLGAAALANDEKVIDATLNLADINSSLLGHLRQLAPFGAGNSKPLFSFAGVSPLKVEQFGKTKEHLKLIFETPRGQMEAIAFFATVDQYAVTPEVGQPLQLIAHVEESFFMNRAQTRLRIVDIIENSF</sequence>
<dbReference type="AlphaFoldDB" id="A0A1F6BXB0"/>
<dbReference type="InterPro" id="IPR041122">
    <property type="entry name" value="RecJ_OB"/>
</dbReference>
<evidence type="ECO:0000256" key="5">
    <source>
        <dbReference type="ARBA" id="ARBA00022839"/>
    </source>
</evidence>
<evidence type="ECO:0000259" key="6">
    <source>
        <dbReference type="Pfam" id="PF01368"/>
    </source>
</evidence>
<evidence type="ECO:0000313" key="10">
    <source>
        <dbReference type="Proteomes" id="UP000176322"/>
    </source>
</evidence>
<organism evidence="9 10">
    <name type="scientific">Candidatus Kaiserbacteria bacterium RIFCSPHIGHO2_01_FULL_46_22</name>
    <dbReference type="NCBI Taxonomy" id="1798475"/>
    <lineage>
        <taxon>Bacteria</taxon>
        <taxon>Candidatus Kaiseribacteriota</taxon>
    </lineage>
</organism>
<keyword evidence="4" id="KW-0378">Hydrolase</keyword>
<evidence type="ECO:0000256" key="4">
    <source>
        <dbReference type="ARBA" id="ARBA00022801"/>
    </source>
</evidence>
<dbReference type="GO" id="GO:0003676">
    <property type="term" value="F:nucleic acid binding"/>
    <property type="evidence" value="ECO:0007669"/>
    <property type="project" value="InterPro"/>
</dbReference>
<comment type="similarity">
    <text evidence="1">Belongs to the RecJ family.</text>
</comment>
<evidence type="ECO:0000259" key="7">
    <source>
        <dbReference type="Pfam" id="PF02272"/>
    </source>
</evidence>
<gene>
    <name evidence="9" type="ORF">A2837_02775</name>
</gene>
<dbReference type="Gene3D" id="2.40.50.460">
    <property type="match status" value="1"/>
</dbReference>
<feature type="domain" description="RecJ OB" evidence="8">
    <location>
        <begin position="445"/>
        <end position="553"/>
    </location>
</feature>
<feature type="domain" description="DDH" evidence="6">
    <location>
        <begin position="67"/>
        <end position="198"/>
    </location>
</feature>
<keyword evidence="5 9" id="KW-0269">Exonuclease</keyword>
<dbReference type="PANTHER" id="PTHR30255:SF2">
    <property type="entry name" value="SINGLE-STRANDED-DNA-SPECIFIC EXONUCLEASE RECJ"/>
    <property type="match status" value="1"/>
</dbReference>
<evidence type="ECO:0000256" key="2">
    <source>
        <dbReference type="ARBA" id="ARBA00019841"/>
    </source>
</evidence>
<protein>
    <recommendedName>
        <fullName evidence="2">Single-stranded-DNA-specific exonuclease RecJ</fullName>
    </recommendedName>
</protein>
<dbReference type="Pfam" id="PF01368">
    <property type="entry name" value="DHH"/>
    <property type="match status" value="1"/>
</dbReference>
<dbReference type="STRING" id="1798475.A2837_02775"/>